<dbReference type="CDD" id="cd18094">
    <property type="entry name" value="SpoU-like_TrmL"/>
    <property type="match status" value="1"/>
</dbReference>
<evidence type="ECO:0000259" key="8">
    <source>
        <dbReference type="Pfam" id="PF00588"/>
    </source>
</evidence>
<dbReference type="PIRSF" id="PIRSF029256">
    <property type="entry name" value="SpoU_TrmH_prd"/>
    <property type="match status" value="1"/>
</dbReference>
<accession>A0A388TCT1</accession>
<dbReference type="Proteomes" id="UP000269352">
    <property type="component" value="Unassembled WGS sequence"/>
</dbReference>
<dbReference type="GO" id="GO:0002130">
    <property type="term" value="P:wobble position ribose methylation"/>
    <property type="evidence" value="ECO:0007669"/>
    <property type="project" value="TreeGrafter"/>
</dbReference>
<feature type="binding site" evidence="6 7">
    <location>
        <position position="120"/>
    </location>
    <ligand>
        <name>S-adenosyl-L-methionine</name>
        <dbReference type="ChEBI" id="CHEBI:59789"/>
    </ligand>
</feature>
<dbReference type="GO" id="GO:0003723">
    <property type="term" value="F:RNA binding"/>
    <property type="evidence" value="ECO:0007669"/>
    <property type="project" value="InterPro"/>
</dbReference>
<feature type="binding site" evidence="6 7">
    <location>
        <position position="129"/>
    </location>
    <ligand>
        <name>S-adenosyl-L-methionine</name>
        <dbReference type="ChEBI" id="CHEBI:59789"/>
    </ligand>
</feature>
<keyword evidence="1 6" id="KW-0963">Cytoplasm</keyword>
<evidence type="ECO:0000256" key="5">
    <source>
        <dbReference type="ARBA" id="ARBA00022694"/>
    </source>
</evidence>
<keyword evidence="3 6" id="KW-0808">Transferase</keyword>
<dbReference type="GO" id="GO:0141098">
    <property type="term" value="F:tRNA (cytidine(34)-2'-O)-methyltransferase activity"/>
    <property type="evidence" value="ECO:0007669"/>
    <property type="project" value="RHEA"/>
</dbReference>
<keyword evidence="10" id="KW-1185">Reference proteome</keyword>
<evidence type="ECO:0000256" key="1">
    <source>
        <dbReference type="ARBA" id="ARBA00022490"/>
    </source>
</evidence>
<sequence>MNVVLVEPEIPPNTGNISRLCAGANAALHLVRPLGFDISDRAARRAGLDYWDKVKIIVWDSLADFLAKNKDKRLFFFSTKAKKLYTEIKYQPDDYLIFGKETKGLPEDLIRQNPDRAAVIPMNLNNVRSINLSNAAAIVLYEAIRQQNFPL</sequence>
<evidence type="ECO:0000313" key="10">
    <source>
        <dbReference type="Proteomes" id="UP000269352"/>
    </source>
</evidence>
<dbReference type="Pfam" id="PF00588">
    <property type="entry name" value="SpoU_methylase"/>
    <property type="match status" value="1"/>
</dbReference>
<dbReference type="GO" id="GO:0042802">
    <property type="term" value="F:identical protein binding"/>
    <property type="evidence" value="ECO:0007669"/>
    <property type="project" value="UniProtKB-ARBA"/>
</dbReference>
<organism evidence="9 10">
    <name type="scientific">Termititenax aidoneus</name>
    <dbReference type="NCBI Taxonomy" id="2218524"/>
    <lineage>
        <taxon>Bacteria</taxon>
        <taxon>Bacillati</taxon>
        <taxon>Candidatus Margulisiibacteriota</taxon>
        <taxon>Candidatus Termititenacia</taxon>
        <taxon>Candidatus Termititenacales</taxon>
        <taxon>Candidatus Termititenacaceae</taxon>
        <taxon>Candidatus Termititenax</taxon>
    </lineage>
</organism>
<dbReference type="PANTHER" id="PTHR42971:SF1">
    <property type="entry name" value="TRNA (CYTIDINE(34)-2'-O)-METHYLTRANSFERASE"/>
    <property type="match status" value="1"/>
</dbReference>
<comment type="caution">
    <text evidence="9">The sequence shown here is derived from an EMBL/GenBank/DDBJ whole genome shotgun (WGS) entry which is preliminary data.</text>
</comment>
<name>A0A388TCT1_TERA1</name>
<comment type="subcellular location">
    <subcellularLocation>
        <location evidence="6">Cytoplasm</location>
    </subcellularLocation>
</comment>
<dbReference type="InterPro" id="IPR029028">
    <property type="entry name" value="Alpha/beta_knot_MTases"/>
</dbReference>
<dbReference type="SUPFAM" id="SSF75217">
    <property type="entry name" value="alpha/beta knot"/>
    <property type="match status" value="1"/>
</dbReference>
<reference evidence="9 10" key="1">
    <citation type="journal article" date="2019" name="ISME J.">
        <title>Genome analyses of uncultured TG2/ZB3 bacteria in 'Margulisbacteria' specifically attached to ectosymbiotic spirochetes of protists in the termite gut.</title>
        <authorList>
            <person name="Utami Y.D."/>
            <person name="Kuwahara H."/>
            <person name="Igai K."/>
            <person name="Murakami T."/>
            <person name="Sugaya K."/>
            <person name="Morikawa T."/>
            <person name="Nagura Y."/>
            <person name="Yuki M."/>
            <person name="Deevong P."/>
            <person name="Inoue T."/>
            <person name="Kihara K."/>
            <person name="Lo N."/>
            <person name="Yamada A."/>
            <person name="Ohkuma M."/>
            <person name="Hongoh Y."/>
        </authorList>
    </citation>
    <scope>NUCLEOTIDE SEQUENCE [LARGE SCALE GENOMIC DNA]</scope>
    <source>
        <strain evidence="9">NkOx7-01</strain>
    </source>
</reference>
<evidence type="ECO:0000256" key="3">
    <source>
        <dbReference type="ARBA" id="ARBA00022679"/>
    </source>
</evidence>
<dbReference type="Gene3D" id="3.40.1280.10">
    <property type="match status" value="1"/>
</dbReference>
<dbReference type="GO" id="GO:0005737">
    <property type="term" value="C:cytoplasm"/>
    <property type="evidence" value="ECO:0007669"/>
    <property type="project" value="UniProtKB-SubCell"/>
</dbReference>
<comment type="similarity">
    <text evidence="6">Belongs to the class IV-like SAM-binding methyltransferase superfamily. RNA methyltransferase TrmH family. TrmL subfamily.</text>
</comment>
<keyword evidence="2 6" id="KW-0489">Methyltransferase</keyword>
<proteinExistence type="inferred from homology"/>
<dbReference type="PANTHER" id="PTHR42971">
    <property type="entry name" value="TRNA (CYTIDINE(34)-2'-O)-METHYLTRANSFERASE"/>
    <property type="match status" value="1"/>
</dbReference>
<dbReference type="GO" id="GO:0141102">
    <property type="term" value="F:tRNA (5-carboxymethylaminomethyluridine(34)-2'-O)-methyltransferase activity"/>
    <property type="evidence" value="ECO:0007669"/>
    <property type="project" value="RHEA"/>
</dbReference>
<dbReference type="InterPro" id="IPR001537">
    <property type="entry name" value="SpoU_MeTrfase"/>
</dbReference>
<dbReference type="EC" id="2.1.1.207" evidence="6"/>
<dbReference type="HAMAP" id="MF_01885">
    <property type="entry name" value="tRNA_methyltr_TrmL"/>
    <property type="match status" value="1"/>
</dbReference>
<comment type="catalytic activity">
    <reaction evidence="6">
        <text>cytidine(34) in tRNA + S-adenosyl-L-methionine = 2'-O-methylcytidine(34) in tRNA + S-adenosyl-L-homocysteine + H(+)</text>
        <dbReference type="Rhea" id="RHEA:43084"/>
        <dbReference type="Rhea" id="RHEA-COMP:10331"/>
        <dbReference type="Rhea" id="RHEA-COMP:10332"/>
        <dbReference type="ChEBI" id="CHEBI:15378"/>
        <dbReference type="ChEBI" id="CHEBI:57856"/>
        <dbReference type="ChEBI" id="CHEBI:59789"/>
        <dbReference type="ChEBI" id="CHEBI:74495"/>
        <dbReference type="ChEBI" id="CHEBI:82748"/>
        <dbReference type="EC" id="2.1.1.207"/>
    </reaction>
</comment>
<comment type="function">
    <text evidence="6">Could methylate the ribose at the nucleotide 34 wobble position in tRNA.</text>
</comment>
<dbReference type="InterPro" id="IPR016914">
    <property type="entry name" value="TrmL"/>
</dbReference>
<evidence type="ECO:0000256" key="7">
    <source>
        <dbReference type="PIRSR" id="PIRSR029256-1"/>
    </source>
</evidence>
<comment type="catalytic activity">
    <reaction evidence="6">
        <text>5-carboxymethylaminomethyluridine(34) in tRNA(Leu) + S-adenosyl-L-methionine = 5-carboxymethylaminomethyl-2'-O-methyluridine(34) in tRNA(Leu) + S-adenosyl-L-homocysteine + H(+)</text>
        <dbReference type="Rhea" id="RHEA:43088"/>
        <dbReference type="Rhea" id="RHEA-COMP:10333"/>
        <dbReference type="Rhea" id="RHEA-COMP:10334"/>
        <dbReference type="ChEBI" id="CHEBI:15378"/>
        <dbReference type="ChEBI" id="CHEBI:57856"/>
        <dbReference type="ChEBI" id="CHEBI:59789"/>
        <dbReference type="ChEBI" id="CHEBI:74508"/>
        <dbReference type="ChEBI" id="CHEBI:74511"/>
        <dbReference type="EC" id="2.1.1.207"/>
    </reaction>
</comment>
<dbReference type="InterPro" id="IPR029026">
    <property type="entry name" value="tRNA_m1G_MTases_N"/>
</dbReference>
<dbReference type="EMBL" id="BGZN01000033">
    <property type="protein sequence ID" value="GBR74176.1"/>
    <property type="molecule type" value="Genomic_DNA"/>
</dbReference>
<dbReference type="AlphaFoldDB" id="A0A388TCT1"/>
<feature type="domain" description="tRNA/rRNA methyltransferase SpoU type" evidence="8">
    <location>
        <begin position="2"/>
        <end position="141"/>
    </location>
</feature>
<evidence type="ECO:0000256" key="4">
    <source>
        <dbReference type="ARBA" id="ARBA00022691"/>
    </source>
</evidence>
<keyword evidence="5 6" id="KW-0819">tRNA processing</keyword>
<protein>
    <recommendedName>
        <fullName evidence="6">Putative tRNA (cytidine(34)-2'-O)-methyltransferase</fullName>
        <ecNumber evidence="6">2.1.1.207</ecNumber>
    </recommendedName>
    <alternativeName>
        <fullName evidence="6">tRNA (cytidine/uridine-2'-O-)-methyltransferase</fullName>
    </alternativeName>
</protein>
<evidence type="ECO:0000313" key="9">
    <source>
        <dbReference type="EMBL" id="GBR74176.1"/>
    </source>
</evidence>
<keyword evidence="4 6" id="KW-0949">S-adenosyl-L-methionine</keyword>
<feature type="binding site" evidence="6 7">
    <location>
        <position position="99"/>
    </location>
    <ligand>
        <name>S-adenosyl-L-methionine</name>
        <dbReference type="ChEBI" id="CHEBI:59789"/>
    </ligand>
</feature>
<comment type="caution">
    <text evidence="6">Lacks conserved residue(s) required for the propagation of feature annotation.</text>
</comment>
<evidence type="ECO:0000256" key="6">
    <source>
        <dbReference type="HAMAP-Rule" id="MF_01885"/>
    </source>
</evidence>
<dbReference type="FunFam" id="3.40.1280.10:FF:000002">
    <property type="entry name" value="Peptidylprolyl isomerase"/>
    <property type="match status" value="1"/>
</dbReference>
<gene>
    <name evidence="9" type="primary">trmL</name>
    <name evidence="9" type="ORF">NO1_1400</name>
</gene>
<evidence type="ECO:0000256" key="2">
    <source>
        <dbReference type="ARBA" id="ARBA00022603"/>
    </source>
</evidence>